<keyword evidence="3" id="KW-0808">Transferase</keyword>
<keyword evidence="5 13" id="KW-0418">Kinase</keyword>
<dbReference type="InterPro" id="IPR000719">
    <property type="entry name" value="Prot_kinase_dom"/>
</dbReference>
<dbReference type="CDD" id="cd06577">
    <property type="entry name" value="PASTA_pknB"/>
    <property type="match status" value="4"/>
</dbReference>
<dbReference type="SMART" id="SM00220">
    <property type="entry name" value="S_TKc"/>
    <property type="match status" value="1"/>
</dbReference>
<dbReference type="Pfam" id="PF03793">
    <property type="entry name" value="PASTA"/>
    <property type="match status" value="4"/>
</dbReference>
<evidence type="ECO:0000256" key="7">
    <source>
        <dbReference type="ARBA" id="ARBA00047899"/>
    </source>
</evidence>
<accession>A0A2T0UXJ4</accession>
<dbReference type="PROSITE" id="PS00108">
    <property type="entry name" value="PROTEIN_KINASE_ST"/>
    <property type="match status" value="1"/>
</dbReference>
<keyword evidence="10" id="KW-0472">Membrane</keyword>
<feature type="region of interest" description="Disordered" evidence="9">
    <location>
        <begin position="302"/>
        <end position="374"/>
    </location>
</feature>
<dbReference type="Pfam" id="PF00069">
    <property type="entry name" value="Pkinase"/>
    <property type="match status" value="1"/>
</dbReference>
<dbReference type="AlphaFoldDB" id="A0A2T0UXJ4"/>
<gene>
    <name evidence="13" type="ORF">BCF74_10468</name>
</gene>
<evidence type="ECO:0000313" key="14">
    <source>
        <dbReference type="Proteomes" id="UP000237822"/>
    </source>
</evidence>
<keyword evidence="14" id="KW-1185">Reference proteome</keyword>
<dbReference type="FunFam" id="1.10.510.10:FF:000021">
    <property type="entry name" value="Serine/threonine protein kinase"/>
    <property type="match status" value="1"/>
</dbReference>
<feature type="domain" description="PASTA" evidence="12">
    <location>
        <begin position="473"/>
        <end position="540"/>
    </location>
</feature>
<dbReference type="SUPFAM" id="SSF56112">
    <property type="entry name" value="Protein kinase-like (PK-like)"/>
    <property type="match status" value="1"/>
</dbReference>
<evidence type="ECO:0000313" key="13">
    <source>
        <dbReference type="EMBL" id="PRY62632.1"/>
    </source>
</evidence>
<keyword evidence="4" id="KW-0547">Nucleotide-binding</keyword>
<feature type="domain" description="Protein kinase" evidence="11">
    <location>
        <begin position="40"/>
        <end position="299"/>
    </location>
</feature>
<dbReference type="EMBL" id="PVTI01000004">
    <property type="protein sequence ID" value="PRY62632.1"/>
    <property type="molecule type" value="Genomic_DNA"/>
</dbReference>
<comment type="catalytic activity">
    <reaction evidence="8">
        <text>L-seryl-[protein] + ATP = O-phospho-L-seryl-[protein] + ADP + H(+)</text>
        <dbReference type="Rhea" id="RHEA:17989"/>
        <dbReference type="Rhea" id="RHEA-COMP:9863"/>
        <dbReference type="Rhea" id="RHEA-COMP:11604"/>
        <dbReference type="ChEBI" id="CHEBI:15378"/>
        <dbReference type="ChEBI" id="CHEBI:29999"/>
        <dbReference type="ChEBI" id="CHEBI:30616"/>
        <dbReference type="ChEBI" id="CHEBI:83421"/>
        <dbReference type="ChEBI" id="CHEBI:456216"/>
        <dbReference type="EC" id="2.7.11.1"/>
    </reaction>
</comment>
<keyword evidence="2" id="KW-0723">Serine/threonine-protein kinase</keyword>
<feature type="compositionally biased region" description="Polar residues" evidence="9">
    <location>
        <begin position="13"/>
        <end position="22"/>
    </location>
</feature>
<reference evidence="13 14" key="1">
    <citation type="submission" date="2018-03" db="EMBL/GenBank/DDBJ databases">
        <title>Genomic Encyclopedia of Archaeal and Bacterial Type Strains, Phase II (KMG-II): from individual species to whole genera.</title>
        <authorList>
            <person name="Goeker M."/>
        </authorList>
    </citation>
    <scope>NUCLEOTIDE SEQUENCE [LARGE SCALE GENOMIC DNA]</scope>
    <source>
        <strain evidence="13 14">ATCC BAA-1496</strain>
    </source>
</reference>
<protein>
    <recommendedName>
        <fullName evidence="1">non-specific serine/threonine protein kinase</fullName>
        <ecNumber evidence="1">2.7.11.1</ecNumber>
    </recommendedName>
</protein>
<comment type="caution">
    <text evidence="13">The sequence shown here is derived from an EMBL/GenBank/DDBJ whole genome shotgun (WGS) entry which is preliminary data.</text>
</comment>
<dbReference type="InterPro" id="IPR008271">
    <property type="entry name" value="Ser/Thr_kinase_AS"/>
</dbReference>
<dbReference type="InterPro" id="IPR005543">
    <property type="entry name" value="PASTA_dom"/>
</dbReference>
<feature type="compositionally biased region" description="Basic and acidic residues" evidence="9">
    <location>
        <begin position="1"/>
        <end position="11"/>
    </location>
</feature>
<dbReference type="GO" id="GO:0004674">
    <property type="term" value="F:protein serine/threonine kinase activity"/>
    <property type="evidence" value="ECO:0007669"/>
    <property type="project" value="UniProtKB-KW"/>
</dbReference>
<dbReference type="GO" id="GO:0045717">
    <property type="term" value="P:negative regulation of fatty acid biosynthetic process"/>
    <property type="evidence" value="ECO:0007669"/>
    <property type="project" value="UniProtKB-ARBA"/>
</dbReference>
<dbReference type="Gene3D" id="3.30.200.20">
    <property type="entry name" value="Phosphorylase Kinase, domain 1"/>
    <property type="match status" value="1"/>
</dbReference>
<evidence type="ECO:0000256" key="6">
    <source>
        <dbReference type="ARBA" id="ARBA00022840"/>
    </source>
</evidence>
<evidence type="ECO:0000256" key="8">
    <source>
        <dbReference type="ARBA" id="ARBA00048679"/>
    </source>
</evidence>
<keyword evidence="10" id="KW-1133">Transmembrane helix</keyword>
<feature type="compositionally biased region" description="Basic and acidic residues" evidence="9">
    <location>
        <begin position="302"/>
        <end position="313"/>
    </location>
</feature>
<dbReference type="InterPro" id="IPR011009">
    <property type="entry name" value="Kinase-like_dom_sf"/>
</dbReference>
<feature type="transmembrane region" description="Helical" evidence="10">
    <location>
        <begin position="382"/>
        <end position="403"/>
    </location>
</feature>
<dbReference type="PANTHER" id="PTHR43289">
    <property type="entry name" value="MITOGEN-ACTIVATED PROTEIN KINASE KINASE KINASE 20-RELATED"/>
    <property type="match status" value="1"/>
</dbReference>
<dbReference type="SMART" id="SM00740">
    <property type="entry name" value="PASTA"/>
    <property type="match status" value="4"/>
</dbReference>
<evidence type="ECO:0000259" key="12">
    <source>
        <dbReference type="PROSITE" id="PS51178"/>
    </source>
</evidence>
<evidence type="ECO:0000256" key="5">
    <source>
        <dbReference type="ARBA" id="ARBA00022777"/>
    </source>
</evidence>
<feature type="domain" description="PASTA" evidence="12">
    <location>
        <begin position="541"/>
        <end position="607"/>
    </location>
</feature>
<keyword evidence="6" id="KW-0067">ATP-binding</keyword>
<evidence type="ECO:0000256" key="9">
    <source>
        <dbReference type="SAM" id="MobiDB-lite"/>
    </source>
</evidence>
<evidence type="ECO:0000256" key="2">
    <source>
        <dbReference type="ARBA" id="ARBA00022527"/>
    </source>
</evidence>
<dbReference type="CDD" id="cd14014">
    <property type="entry name" value="STKc_PknB_like"/>
    <property type="match status" value="1"/>
</dbReference>
<evidence type="ECO:0000256" key="3">
    <source>
        <dbReference type="ARBA" id="ARBA00022679"/>
    </source>
</evidence>
<dbReference type="PROSITE" id="PS50011">
    <property type="entry name" value="PROTEIN_KINASE_DOM"/>
    <property type="match status" value="1"/>
</dbReference>
<evidence type="ECO:0000256" key="1">
    <source>
        <dbReference type="ARBA" id="ARBA00012513"/>
    </source>
</evidence>
<dbReference type="Proteomes" id="UP000237822">
    <property type="component" value="Unassembled WGS sequence"/>
</dbReference>
<evidence type="ECO:0000256" key="10">
    <source>
        <dbReference type="SAM" id="Phobius"/>
    </source>
</evidence>
<keyword evidence="10" id="KW-0812">Transmembrane</keyword>
<dbReference type="PROSITE" id="PS51178">
    <property type="entry name" value="PASTA"/>
    <property type="match status" value="4"/>
</dbReference>
<feature type="region of interest" description="Disordered" evidence="9">
    <location>
        <begin position="1"/>
        <end position="22"/>
    </location>
</feature>
<sequence length="672" mass="70393">MTSTAADREVHGGSTSSPYTRRVSTASTDNLVGEILDGRYRVLERLADGGMATVYLAVDTRLDREVALKVMRPHLAQDEAFRSRFHREARSAARLSHPGIVAVFDQGEDDGAMFLAMEYVPGQTLREVIRAEGGLTPRAALDIIVPVLDALGAAHRAGIVHRDVKPENVILREDGAVKVADFGLARAVTSQTVTSSSGLLLGTVSYLSPEQVERGIADARSDVYAAGLVLFEMLTGSKAFDGDTAINVAYQHVHGGAPRLSSRMPDAPDVLDELVAAATSRDPDERPVDAAAFAAMARTARRELTPGELDDRPATAADGESTLARTTALPLERPTRDQTPATVAAAPVDGPSLREQVRGAPPATAGVATRPARDPGLRRRAVWPWLLVVVSAAIAAVTAWFFLAGPGAPTIVPAVVNQPLAAAEASLRAQHLDPNAEEAFSETVAKGLVISTDPVASREVRRGTAVTVVVSKGPERYAVPPLAGVTLAEARQRLGDLNLTAGKVTEKFDEKVPEGQVIATDPKAGTALKRDAAVALTVSKGRQPIEVTNFTGKPLDTAKASLEKAGLSLEVSGEQNHDTIPAGSIISQDPTGGTLFKGGKVTVVVSKGPVLVAVPDVTRKQVGEATQILEAAGFKVAVRQAIPGLNFGTVQAMDPAAGTQLPKGSTVTLTTV</sequence>
<dbReference type="Gene3D" id="1.10.510.10">
    <property type="entry name" value="Transferase(Phosphotransferase) domain 1"/>
    <property type="match status" value="1"/>
</dbReference>
<dbReference type="EC" id="2.7.11.1" evidence="1"/>
<dbReference type="NCBIfam" id="NF033483">
    <property type="entry name" value="PknB_PASTA_kin"/>
    <property type="match status" value="1"/>
</dbReference>
<dbReference type="FunFam" id="3.30.200.20:FF:000035">
    <property type="entry name" value="Serine/threonine protein kinase Stk1"/>
    <property type="match status" value="1"/>
</dbReference>
<feature type="domain" description="PASTA" evidence="12">
    <location>
        <begin position="608"/>
        <end position="672"/>
    </location>
</feature>
<evidence type="ECO:0000256" key="4">
    <source>
        <dbReference type="ARBA" id="ARBA00022741"/>
    </source>
</evidence>
<proteinExistence type="predicted"/>
<evidence type="ECO:0000259" key="11">
    <source>
        <dbReference type="PROSITE" id="PS50011"/>
    </source>
</evidence>
<name>A0A2T0UXJ4_9MICO</name>
<dbReference type="GO" id="GO:0005524">
    <property type="term" value="F:ATP binding"/>
    <property type="evidence" value="ECO:0007669"/>
    <property type="project" value="UniProtKB-KW"/>
</dbReference>
<feature type="domain" description="PASTA" evidence="12">
    <location>
        <begin position="407"/>
        <end position="472"/>
    </location>
</feature>
<organism evidence="13 14">
    <name type="scientific">Knoellia remsis</name>
    <dbReference type="NCBI Taxonomy" id="407159"/>
    <lineage>
        <taxon>Bacteria</taxon>
        <taxon>Bacillati</taxon>
        <taxon>Actinomycetota</taxon>
        <taxon>Actinomycetes</taxon>
        <taxon>Micrococcales</taxon>
        <taxon>Intrasporangiaceae</taxon>
        <taxon>Knoellia</taxon>
    </lineage>
</organism>
<comment type="catalytic activity">
    <reaction evidence="7">
        <text>L-threonyl-[protein] + ATP = O-phospho-L-threonyl-[protein] + ADP + H(+)</text>
        <dbReference type="Rhea" id="RHEA:46608"/>
        <dbReference type="Rhea" id="RHEA-COMP:11060"/>
        <dbReference type="Rhea" id="RHEA-COMP:11605"/>
        <dbReference type="ChEBI" id="CHEBI:15378"/>
        <dbReference type="ChEBI" id="CHEBI:30013"/>
        <dbReference type="ChEBI" id="CHEBI:30616"/>
        <dbReference type="ChEBI" id="CHEBI:61977"/>
        <dbReference type="ChEBI" id="CHEBI:456216"/>
        <dbReference type="EC" id="2.7.11.1"/>
    </reaction>
</comment>
<dbReference type="PANTHER" id="PTHR43289:SF34">
    <property type="entry name" value="SERINE_THREONINE-PROTEIN KINASE YBDM-RELATED"/>
    <property type="match status" value="1"/>
</dbReference>
<dbReference type="Gene3D" id="3.30.10.20">
    <property type="match status" value="4"/>
</dbReference>